<keyword evidence="5 7" id="KW-0472">Membrane</keyword>
<evidence type="ECO:0000313" key="11">
    <source>
        <dbReference type="Proteomes" id="UP000015354"/>
    </source>
</evidence>
<evidence type="ECO:0000256" key="7">
    <source>
        <dbReference type="RuleBase" id="RU079119"/>
    </source>
</evidence>
<keyword evidence="11" id="KW-1185">Reference proteome</keyword>
<dbReference type="EC" id="2.3.1.225" evidence="7"/>
<dbReference type="GO" id="GO:0005783">
    <property type="term" value="C:endoplasmic reticulum"/>
    <property type="evidence" value="ECO:0007669"/>
    <property type="project" value="TreeGrafter"/>
</dbReference>
<dbReference type="GO" id="GO:0016020">
    <property type="term" value="C:membrane"/>
    <property type="evidence" value="ECO:0007669"/>
    <property type="project" value="UniProtKB-SubCell"/>
</dbReference>
<dbReference type="Proteomes" id="UP000015354">
    <property type="component" value="Unassembled WGS sequence"/>
</dbReference>
<evidence type="ECO:0000259" key="9">
    <source>
        <dbReference type="Pfam" id="PF01529"/>
    </source>
</evidence>
<gene>
    <name evidence="10" type="ORF">STCU_04908</name>
</gene>
<protein>
    <recommendedName>
        <fullName evidence="7">Palmitoyltransferase</fullName>
        <ecNumber evidence="7">2.3.1.225</ecNumber>
    </recommendedName>
</protein>
<evidence type="ECO:0000256" key="4">
    <source>
        <dbReference type="ARBA" id="ARBA00022989"/>
    </source>
</evidence>
<keyword evidence="4 7" id="KW-1133">Transmembrane helix</keyword>
<evidence type="ECO:0000256" key="6">
    <source>
        <dbReference type="ARBA" id="ARBA00023315"/>
    </source>
</evidence>
<feature type="compositionally biased region" description="Low complexity" evidence="8">
    <location>
        <begin position="176"/>
        <end position="185"/>
    </location>
</feature>
<feature type="transmembrane region" description="Helical" evidence="7">
    <location>
        <begin position="94"/>
        <end position="116"/>
    </location>
</feature>
<keyword evidence="6 7" id="KW-0012">Acyltransferase</keyword>
<evidence type="ECO:0000256" key="5">
    <source>
        <dbReference type="ARBA" id="ARBA00023136"/>
    </source>
</evidence>
<dbReference type="OrthoDB" id="5977743at2759"/>
<comment type="subcellular location">
    <subcellularLocation>
        <location evidence="1">Membrane</location>
        <topology evidence="1">Multi-pass membrane protein</topology>
    </subcellularLocation>
</comment>
<feature type="transmembrane region" description="Helical" evidence="7">
    <location>
        <begin position="371"/>
        <end position="398"/>
    </location>
</feature>
<feature type="region of interest" description="Disordered" evidence="8">
    <location>
        <begin position="163"/>
        <end position="216"/>
    </location>
</feature>
<dbReference type="GO" id="GO:0006612">
    <property type="term" value="P:protein targeting to membrane"/>
    <property type="evidence" value="ECO:0007669"/>
    <property type="project" value="TreeGrafter"/>
</dbReference>
<dbReference type="InterPro" id="IPR001594">
    <property type="entry name" value="Palmitoyltrfase_DHHC"/>
</dbReference>
<evidence type="ECO:0000256" key="3">
    <source>
        <dbReference type="ARBA" id="ARBA00022692"/>
    </source>
</evidence>
<comment type="similarity">
    <text evidence="7">Belongs to the DHHC palmitoyltransferase family.</text>
</comment>
<dbReference type="Pfam" id="PF01529">
    <property type="entry name" value="DHHC"/>
    <property type="match status" value="1"/>
</dbReference>
<dbReference type="GO" id="GO:0005794">
    <property type="term" value="C:Golgi apparatus"/>
    <property type="evidence" value="ECO:0007669"/>
    <property type="project" value="TreeGrafter"/>
</dbReference>
<feature type="domain" description="Palmitoyltransferase DHHC" evidence="9">
    <location>
        <begin position="273"/>
        <end position="414"/>
    </location>
</feature>
<keyword evidence="3 7" id="KW-0812">Transmembrane</keyword>
<name>S9UIF8_9TRYP</name>
<dbReference type="PANTHER" id="PTHR22883">
    <property type="entry name" value="ZINC FINGER DHHC DOMAIN CONTAINING PROTEIN"/>
    <property type="match status" value="1"/>
</dbReference>
<evidence type="ECO:0000313" key="10">
    <source>
        <dbReference type="EMBL" id="EPY28733.1"/>
    </source>
</evidence>
<sequence>MSIFAFLTGNGNVFVLIFGTILTIIGGIGCFMYIIIMGPTRYHKDGYIGKLYHFLTALPPLLGGACCSLFCCCNQKRGRAAWRRCSNSILRERNVLMIVFYIAVVWTAEYFYLFWSLPMLRAPLWSKALSWGLVLLSELLWFLSCYVDPGYVTARHNMESQKGHFAAAPREEGSSRAKAAPASRRPGGKQPHRGASPTAKRAAAKDAGHDDHHHDKNAFTLTPELEYVVNRRYVVDGVVSALMDDGTLKDACSREELDYVSPISHLKVGFGPVCTTCMVPRPARSRHCRICDRCVRRYDHHCPWINNDVAEGNHRYFVSFLFCHAISCTWSTYDSYRAIKQFMVDAGAWGWTLKRGGTSYPLSVFDYMSIIISYLMCPACLIFFTTLIGIVLYCFWIYQMSFVVKNLTMNETIKMEDAARFVSDLPSLDLVYREAKKVRERLDEVAARKPKALLKLQEPPLPMTAKGFEEGGKKNKKYRKEVRKMVLADLKGLYDRGVKQNMLEVFFPYRIVEKEQLDAVSKYV</sequence>
<dbReference type="InterPro" id="IPR039859">
    <property type="entry name" value="PFA4/ZDH16/20/ERF2-like"/>
</dbReference>
<feature type="compositionally biased region" description="Basic and acidic residues" evidence="8">
    <location>
        <begin position="203"/>
        <end position="216"/>
    </location>
</feature>
<feature type="transmembrane region" description="Helical" evidence="7">
    <location>
        <begin position="316"/>
        <end position="333"/>
    </location>
</feature>
<dbReference type="PROSITE" id="PS50216">
    <property type="entry name" value="DHHC"/>
    <property type="match status" value="1"/>
</dbReference>
<dbReference type="PANTHER" id="PTHR22883:SF458">
    <property type="entry name" value="PALMITOYLTRANSFERASE"/>
    <property type="match status" value="1"/>
</dbReference>
<comment type="domain">
    <text evidence="7">The DHHC domain is required for palmitoyltransferase activity.</text>
</comment>
<organism evidence="10 11">
    <name type="scientific">Strigomonas culicis</name>
    <dbReference type="NCBI Taxonomy" id="28005"/>
    <lineage>
        <taxon>Eukaryota</taxon>
        <taxon>Discoba</taxon>
        <taxon>Euglenozoa</taxon>
        <taxon>Kinetoplastea</taxon>
        <taxon>Metakinetoplastina</taxon>
        <taxon>Trypanosomatida</taxon>
        <taxon>Trypanosomatidae</taxon>
        <taxon>Strigomonadinae</taxon>
        <taxon>Strigomonas</taxon>
    </lineage>
</organism>
<reference evidence="10 11" key="1">
    <citation type="journal article" date="2013" name="PLoS ONE">
        <title>Predicting the Proteins of Angomonas deanei, Strigomonas culicis and Their Respective Endosymbionts Reveals New Aspects of the Trypanosomatidae Family.</title>
        <authorList>
            <person name="Motta M.C."/>
            <person name="Martins A.C."/>
            <person name="de Souza S.S."/>
            <person name="Catta-Preta C.M."/>
            <person name="Silva R."/>
            <person name="Klein C.C."/>
            <person name="de Almeida L.G."/>
            <person name="de Lima Cunha O."/>
            <person name="Ciapina L.P."/>
            <person name="Brocchi M."/>
            <person name="Colabardini A.C."/>
            <person name="de Araujo Lima B."/>
            <person name="Machado C.R."/>
            <person name="de Almeida Soares C.M."/>
            <person name="Probst C.M."/>
            <person name="de Menezes C.B."/>
            <person name="Thompson C.E."/>
            <person name="Bartholomeu D.C."/>
            <person name="Gradia D.F."/>
            <person name="Pavoni D.P."/>
            <person name="Grisard E.C."/>
            <person name="Fantinatti-Garboggini F."/>
            <person name="Marchini F.K."/>
            <person name="Rodrigues-Luiz G.F."/>
            <person name="Wagner G."/>
            <person name="Goldman G.H."/>
            <person name="Fietto J.L."/>
            <person name="Elias M.C."/>
            <person name="Goldman M.H."/>
            <person name="Sagot M.F."/>
            <person name="Pereira M."/>
            <person name="Stoco P.H."/>
            <person name="de Mendonca-Neto R.P."/>
            <person name="Teixeira S.M."/>
            <person name="Maciel T.E."/>
            <person name="de Oliveira Mendes T.A."/>
            <person name="Urmenyi T.P."/>
            <person name="de Souza W."/>
            <person name="Schenkman S."/>
            <person name="de Vasconcelos A.T."/>
        </authorList>
    </citation>
    <scope>NUCLEOTIDE SEQUENCE [LARGE SCALE GENOMIC DNA]</scope>
</reference>
<feature type="transmembrane region" description="Helical" evidence="7">
    <location>
        <begin position="128"/>
        <end position="147"/>
    </location>
</feature>
<evidence type="ECO:0000256" key="1">
    <source>
        <dbReference type="ARBA" id="ARBA00004141"/>
    </source>
</evidence>
<comment type="caution">
    <text evidence="10">The sequence shown here is derived from an EMBL/GenBank/DDBJ whole genome shotgun (WGS) entry which is preliminary data.</text>
</comment>
<dbReference type="GO" id="GO:0019706">
    <property type="term" value="F:protein-cysteine S-palmitoyltransferase activity"/>
    <property type="evidence" value="ECO:0007669"/>
    <property type="project" value="UniProtKB-EC"/>
</dbReference>
<evidence type="ECO:0000256" key="2">
    <source>
        <dbReference type="ARBA" id="ARBA00022679"/>
    </source>
</evidence>
<feature type="transmembrane region" description="Helical" evidence="7">
    <location>
        <begin position="12"/>
        <end position="36"/>
    </location>
</feature>
<keyword evidence="2 7" id="KW-0808">Transferase</keyword>
<evidence type="ECO:0000256" key="8">
    <source>
        <dbReference type="SAM" id="MobiDB-lite"/>
    </source>
</evidence>
<dbReference type="EMBL" id="ATMH01004908">
    <property type="protein sequence ID" value="EPY28733.1"/>
    <property type="molecule type" value="Genomic_DNA"/>
</dbReference>
<comment type="catalytic activity">
    <reaction evidence="7">
        <text>L-cysteinyl-[protein] + hexadecanoyl-CoA = S-hexadecanoyl-L-cysteinyl-[protein] + CoA</text>
        <dbReference type="Rhea" id="RHEA:36683"/>
        <dbReference type="Rhea" id="RHEA-COMP:10131"/>
        <dbReference type="Rhea" id="RHEA-COMP:11032"/>
        <dbReference type="ChEBI" id="CHEBI:29950"/>
        <dbReference type="ChEBI" id="CHEBI:57287"/>
        <dbReference type="ChEBI" id="CHEBI:57379"/>
        <dbReference type="ChEBI" id="CHEBI:74151"/>
        <dbReference type="EC" id="2.3.1.225"/>
    </reaction>
</comment>
<dbReference type="AlphaFoldDB" id="S9UIF8"/>
<feature type="transmembrane region" description="Helical" evidence="7">
    <location>
        <begin position="51"/>
        <end position="73"/>
    </location>
</feature>
<proteinExistence type="inferred from homology"/>
<accession>S9UIF8</accession>